<sequence length="470" mass="52535">MDDGTHHLSLLPQHNDAALAAWLPKWWNQGRAWQQPPAEPENPEEPYHGQDEEDRHLLDHYFHGKMHGTYLEMGALDGVLYSNTLHLQKAHGWRGVLIEAAPDMYAKMVVSRPHDIGINAAICDLNRWVHFSPGGAGGTGGVGGPATAGIYEFMNDAFREQWHSKVDPATLQLIPCMPLSSILSKFGVTEIDFWSLDVEGAELQVLQTFDFSSVRINVVCIEADGHNSARDQEVIELMQSHGNSGSVASAPGTFAHTQPTRRSEQGQRLHDPVWSTDGHCPHHQGTSSHPSALKEPLIAAVDLLAPPALPPEPQVCLCQWPSPTANRPHKHPQPPHQHPSLADPNDVVEGAARHIQAHHAKQPEERTAMTNWLPGWWSSELSKWQEYPSEHLEPDHPYHGQDNEDQYAAEFFFHNKKHGTYLEMGGYDGLTFTNTLYLNKALGWRGMLIEASPQQYYRMIGNRKDDIGLL</sequence>
<dbReference type="Gene3D" id="3.40.50.150">
    <property type="entry name" value="Vaccinia Virus protein VP39"/>
    <property type="match status" value="1"/>
</dbReference>
<dbReference type="GO" id="GO:0006888">
    <property type="term" value="P:endoplasmic reticulum to Golgi vesicle-mediated transport"/>
    <property type="evidence" value="ECO:0007669"/>
    <property type="project" value="TreeGrafter"/>
</dbReference>
<dbReference type="PANTHER" id="PTHR34009:SF2">
    <property type="entry name" value="PROTEIN STAR"/>
    <property type="match status" value="1"/>
</dbReference>
<dbReference type="AlphaFoldDB" id="A0AAW1QAM5"/>
<dbReference type="Pfam" id="PF05050">
    <property type="entry name" value="Methyltransf_21"/>
    <property type="match status" value="1"/>
</dbReference>
<dbReference type="GO" id="GO:0005789">
    <property type="term" value="C:endoplasmic reticulum membrane"/>
    <property type="evidence" value="ECO:0007669"/>
    <property type="project" value="TreeGrafter"/>
</dbReference>
<evidence type="ECO:0000259" key="2">
    <source>
        <dbReference type="Pfam" id="PF05050"/>
    </source>
</evidence>
<dbReference type="PANTHER" id="PTHR34009">
    <property type="entry name" value="PROTEIN STAR"/>
    <property type="match status" value="1"/>
</dbReference>
<name>A0AAW1QAM5_9CHLO</name>
<dbReference type="Proteomes" id="UP001438707">
    <property type="component" value="Unassembled WGS sequence"/>
</dbReference>
<dbReference type="InterPro" id="IPR029063">
    <property type="entry name" value="SAM-dependent_MTases_sf"/>
</dbReference>
<dbReference type="InterPro" id="IPR053202">
    <property type="entry name" value="EGF_Rcpt_Signaling_Reg"/>
</dbReference>
<evidence type="ECO:0000256" key="1">
    <source>
        <dbReference type="SAM" id="MobiDB-lite"/>
    </source>
</evidence>
<protein>
    <recommendedName>
        <fullName evidence="2">Methyltransferase FkbM domain-containing protein</fullName>
    </recommendedName>
</protein>
<comment type="caution">
    <text evidence="3">The sequence shown here is derived from an EMBL/GenBank/DDBJ whole genome shotgun (WGS) entry which is preliminary data.</text>
</comment>
<accession>A0AAW1QAM5</accession>
<dbReference type="InterPro" id="IPR006342">
    <property type="entry name" value="FkbM_mtfrase"/>
</dbReference>
<evidence type="ECO:0000313" key="3">
    <source>
        <dbReference type="EMBL" id="KAK9817364.1"/>
    </source>
</evidence>
<evidence type="ECO:0000313" key="4">
    <source>
        <dbReference type="Proteomes" id="UP001438707"/>
    </source>
</evidence>
<reference evidence="3 4" key="1">
    <citation type="journal article" date="2024" name="Nat. Commun.">
        <title>Phylogenomics reveals the evolutionary origins of lichenization in chlorophyte algae.</title>
        <authorList>
            <person name="Puginier C."/>
            <person name="Libourel C."/>
            <person name="Otte J."/>
            <person name="Skaloud P."/>
            <person name="Haon M."/>
            <person name="Grisel S."/>
            <person name="Petersen M."/>
            <person name="Berrin J.G."/>
            <person name="Delaux P.M."/>
            <person name="Dal Grande F."/>
            <person name="Keller J."/>
        </authorList>
    </citation>
    <scope>NUCLEOTIDE SEQUENCE [LARGE SCALE GENOMIC DNA]</scope>
    <source>
        <strain evidence="3 4">SAG 2145</strain>
    </source>
</reference>
<proteinExistence type="predicted"/>
<dbReference type="GO" id="GO:0005886">
    <property type="term" value="C:plasma membrane"/>
    <property type="evidence" value="ECO:0007669"/>
    <property type="project" value="TreeGrafter"/>
</dbReference>
<dbReference type="SUPFAM" id="SSF53335">
    <property type="entry name" value="S-adenosyl-L-methionine-dependent methyltransferases"/>
    <property type="match status" value="1"/>
</dbReference>
<dbReference type="EMBL" id="JALJOS010000073">
    <property type="protein sequence ID" value="KAK9817364.1"/>
    <property type="molecule type" value="Genomic_DNA"/>
</dbReference>
<dbReference type="GO" id="GO:0031902">
    <property type="term" value="C:late endosome membrane"/>
    <property type="evidence" value="ECO:0007669"/>
    <property type="project" value="TreeGrafter"/>
</dbReference>
<feature type="region of interest" description="Disordered" evidence="1">
    <location>
        <begin position="242"/>
        <end position="266"/>
    </location>
</feature>
<dbReference type="GO" id="GO:0005794">
    <property type="term" value="C:Golgi apparatus"/>
    <property type="evidence" value="ECO:0007669"/>
    <property type="project" value="TreeGrafter"/>
</dbReference>
<feature type="region of interest" description="Disordered" evidence="1">
    <location>
        <begin position="32"/>
        <end position="51"/>
    </location>
</feature>
<gene>
    <name evidence="3" type="ORF">WJX74_004113</name>
</gene>
<keyword evidence="4" id="KW-1185">Reference proteome</keyword>
<feature type="domain" description="Methyltransferase FkbM" evidence="2">
    <location>
        <begin position="73"/>
        <end position="243"/>
    </location>
</feature>
<feature type="non-terminal residue" evidence="3">
    <location>
        <position position="470"/>
    </location>
</feature>
<dbReference type="GO" id="GO:0016197">
    <property type="term" value="P:endosomal transport"/>
    <property type="evidence" value="ECO:0007669"/>
    <property type="project" value="TreeGrafter"/>
</dbReference>
<organism evidence="3 4">
    <name type="scientific">Apatococcus lobatus</name>
    <dbReference type="NCBI Taxonomy" id="904363"/>
    <lineage>
        <taxon>Eukaryota</taxon>
        <taxon>Viridiplantae</taxon>
        <taxon>Chlorophyta</taxon>
        <taxon>core chlorophytes</taxon>
        <taxon>Trebouxiophyceae</taxon>
        <taxon>Chlorellales</taxon>
        <taxon>Chlorellaceae</taxon>
        <taxon>Apatococcus</taxon>
    </lineage>
</organism>